<reference evidence="1" key="1">
    <citation type="submission" date="2023-04" db="EMBL/GenBank/DDBJ databases">
        <title>Phytophthora fragariaefolia NBRC 109709.</title>
        <authorList>
            <person name="Ichikawa N."/>
            <person name="Sato H."/>
            <person name="Tonouchi N."/>
        </authorList>
    </citation>
    <scope>NUCLEOTIDE SEQUENCE</scope>
    <source>
        <strain evidence="1">NBRC 109709</strain>
    </source>
</reference>
<accession>A0A9W6YCA5</accession>
<dbReference type="AlphaFoldDB" id="A0A9W6YCA5"/>
<keyword evidence="2" id="KW-1185">Reference proteome</keyword>
<comment type="caution">
    <text evidence="1">The sequence shown here is derived from an EMBL/GenBank/DDBJ whole genome shotgun (WGS) entry which is preliminary data.</text>
</comment>
<protein>
    <submittedName>
        <fullName evidence="1">Unnamed protein product</fullName>
    </submittedName>
</protein>
<dbReference type="OrthoDB" id="124303at2759"/>
<dbReference type="EMBL" id="BSXT01004715">
    <property type="protein sequence ID" value="GMF58702.1"/>
    <property type="molecule type" value="Genomic_DNA"/>
</dbReference>
<evidence type="ECO:0000313" key="1">
    <source>
        <dbReference type="EMBL" id="GMF58702.1"/>
    </source>
</evidence>
<dbReference type="Proteomes" id="UP001165121">
    <property type="component" value="Unassembled WGS sequence"/>
</dbReference>
<organism evidence="1 2">
    <name type="scientific">Phytophthora fragariaefolia</name>
    <dbReference type="NCBI Taxonomy" id="1490495"/>
    <lineage>
        <taxon>Eukaryota</taxon>
        <taxon>Sar</taxon>
        <taxon>Stramenopiles</taxon>
        <taxon>Oomycota</taxon>
        <taxon>Peronosporomycetes</taxon>
        <taxon>Peronosporales</taxon>
        <taxon>Peronosporaceae</taxon>
        <taxon>Phytophthora</taxon>
    </lineage>
</organism>
<name>A0A9W6YCA5_9STRA</name>
<evidence type="ECO:0000313" key="2">
    <source>
        <dbReference type="Proteomes" id="UP001165121"/>
    </source>
</evidence>
<gene>
    <name evidence="1" type="ORF">Pfra01_002528600</name>
</gene>
<sequence length="109" mass="12308">MFVYEYGVAIATLPSLSSFQAACITLSSTDRARATSEACLRDVVERLHQRWDSAFHRVAIVRRMWANHLTRNLDRSTWKAEVEQPPPGYVARLLTASDSQLHDVAGLHI</sequence>
<proteinExistence type="predicted"/>